<protein>
    <submittedName>
        <fullName evidence="2">Uncharacterized protein</fullName>
    </submittedName>
</protein>
<dbReference type="AlphaFoldDB" id="A0A1W9I533"/>
<feature type="transmembrane region" description="Helical" evidence="1">
    <location>
        <begin position="80"/>
        <end position="98"/>
    </location>
</feature>
<comment type="caution">
    <text evidence="2">The sequence shown here is derived from an EMBL/GenBank/DDBJ whole genome shotgun (WGS) entry which is preliminary data.</text>
</comment>
<reference evidence="2 3" key="1">
    <citation type="journal article" date="2017" name="Water Res.">
        <title>Comammox in drinking water systems.</title>
        <authorList>
            <person name="Wang Y."/>
            <person name="Ma L."/>
            <person name="Mao Y."/>
            <person name="Jiang X."/>
            <person name="Xia Y."/>
            <person name="Yu K."/>
            <person name="Li B."/>
            <person name="Zhang T."/>
        </authorList>
    </citation>
    <scope>NUCLEOTIDE SEQUENCE [LARGE SCALE GENOMIC DNA]</scope>
    <source>
        <strain evidence="2">SG_bin8</strain>
    </source>
</reference>
<dbReference type="Proteomes" id="UP000192872">
    <property type="component" value="Unassembled WGS sequence"/>
</dbReference>
<keyword evidence="1" id="KW-0472">Membrane</keyword>
<evidence type="ECO:0000313" key="2">
    <source>
        <dbReference type="EMBL" id="OQW54775.1"/>
    </source>
</evidence>
<feature type="transmembrane region" description="Helical" evidence="1">
    <location>
        <begin position="137"/>
        <end position="160"/>
    </location>
</feature>
<evidence type="ECO:0000313" key="3">
    <source>
        <dbReference type="Proteomes" id="UP000192872"/>
    </source>
</evidence>
<feature type="transmembrane region" description="Helical" evidence="1">
    <location>
        <begin position="56"/>
        <end position="73"/>
    </location>
</feature>
<keyword evidence="1" id="KW-1133">Transmembrane helix</keyword>
<gene>
    <name evidence="2" type="ORF">A4S15_04055</name>
</gene>
<name>A0A1W9I533_9HYPH</name>
<sequence length="196" mass="21835">MINLVIGGAIGLFVWECWARLFTPLIVGYPLEPAGLLDALAQHLAGLNLPRLFREAVHYGIGLVGYPIIYFAVSRHVPRWPVILDAIVIITFSFSIFRDISAGMFTPAKFMFLTAVIALVFSRLINRDERIANCISWGNFTWFFALGLMAPIAGLSFYLLGEGGELSYMSLVGHVIYGYLAALVFEKLEDRQKPAM</sequence>
<organism evidence="2 3">
    <name type="scientific">Candidatus Raskinella chloraquaticus</name>
    <dbReference type="NCBI Taxonomy" id="1951219"/>
    <lineage>
        <taxon>Bacteria</taxon>
        <taxon>Pseudomonadati</taxon>
        <taxon>Pseudomonadota</taxon>
        <taxon>Alphaproteobacteria</taxon>
        <taxon>Hyphomicrobiales</taxon>
        <taxon>Phreatobacteraceae</taxon>
        <taxon>Candidatus Raskinella</taxon>
    </lineage>
</organism>
<dbReference type="STRING" id="1827387.A4S15_04055"/>
<keyword evidence="1" id="KW-0812">Transmembrane</keyword>
<evidence type="ECO:0000256" key="1">
    <source>
        <dbReference type="SAM" id="Phobius"/>
    </source>
</evidence>
<feature type="transmembrane region" description="Helical" evidence="1">
    <location>
        <begin position="104"/>
        <end position="125"/>
    </location>
</feature>
<feature type="transmembrane region" description="Helical" evidence="1">
    <location>
        <begin position="166"/>
        <end position="185"/>
    </location>
</feature>
<proteinExistence type="predicted"/>
<dbReference type="EMBL" id="LWDL01000001">
    <property type="protein sequence ID" value="OQW54775.1"/>
    <property type="molecule type" value="Genomic_DNA"/>
</dbReference>
<accession>A0A1W9I533</accession>